<evidence type="ECO:0000256" key="2">
    <source>
        <dbReference type="SAM" id="SignalP"/>
    </source>
</evidence>
<dbReference type="EMBL" id="BPEY01000106">
    <property type="protein sequence ID" value="GIU51134.1"/>
    <property type="molecule type" value="Genomic_DNA"/>
</dbReference>
<feature type="compositionally biased region" description="Low complexity" evidence="1">
    <location>
        <begin position="29"/>
        <end position="38"/>
    </location>
</feature>
<dbReference type="InterPro" id="IPR014110">
    <property type="entry name" value="TraF"/>
</dbReference>
<keyword evidence="2" id="KW-0732">Signal</keyword>
<organism evidence="3 4">
    <name type="scientific">Shewanella sairae</name>
    <dbReference type="NCBI Taxonomy" id="190310"/>
    <lineage>
        <taxon>Bacteria</taxon>
        <taxon>Pseudomonadati</taxon>
        <taxon>Pseudomonadota</taxon>
        <taxon>Gammaproteobacteria</taxon>
        <taxon>Alteromonadales</taxon>
        <taxon>Shewanellaceae</taxon>
        <taxon>Shewanella</taxon>
    </lineage>
</organism>
<evidence type="ECO:0000313" key="4">
    <source>
        <dbReference type="Proteomes" id="UP000887104"/>
    </source>
</evidence>
<reference evidence="3" key="1">
    <citation type="submission" date="2021-05" db="EMBL/GenBank/DDBJ databases">
        <title>Molecular characterization for Shewanella algae harboring chromosomal blaOXA-55-like strains isolated from clinical and environment sample.</title>
        <authorList>
            <person name="Ohama Y."/>
            <person name="Aoki K."/>
            <person name="Harada S."/>
            <person name="Moriya K."/>
            <person name="Ishii Y."/>
            <person name="Tateda K."/>
        </authorList>
    </citation>
    <scope>NUCLEOTIDE SEQUENCE</scope>
    <source>
        <strain evidence="3">JCM 11563</strain>
    </source>
</reference>
<feature type="signal peptide" evidence="2">
    <location>
        <begin position="1"/>
        <end position="18"/>
    </location>
</feature>
<proteinExistence type="predicted"/>
<evidence type="ECO:0000256" key="1">
    <source>
        <dbReference type="SAM" id="MobiDB-lite"/>
    </source>
</evidence>
<dbReference type="RefSeq" id="WP_220782937.1">
    <property type="nucleotide sequence ID" value="NZ_BPEY01000106.1"/>
</dbReference>
<comment type="caution">
    <text evidence="3">The sequence shown here is derived from an EMBL/GenBank/DDBJ whole genome shotgun (WGS) entry which is preliminary data.</text>
</comment>
<dbReference type="Proteomes" id="UP000887104">
    <property type="component" value="Unassembled WGS sequence"/>
</dbReference>
<dbReference type="NCBIfam" id="TIGR02739">
    <property type="entry name" value="TraF"/>
    <property type="match status" value="1"/>
</dbReference>
<sequence length="257" mass="28884">MLKYFILPLLLLTQTVSAETAQGWRWYNEPRTPQQPQAQPTPPPQPTMTMTQTPEPTTRNMTATEQMEWFHRYMAEAQNEAMINPSVDNVITFMKISRFIDGKTTDFGMAWKKALLVDPELSYRTKYPTESLARKTHNAMTVKAKEQAVVTMAEQGYGLFFMYNGKSPLDAQLAPSVQAFADQYGIGLLGLSMDGELLTTLNSTRNNDGKLNVLSVPALILVNPKTNEIKPLAYGFISQDELLGRFLNVATDYAPDF</sequence>
<evidence type="ECO:0000313" key="3">
    <source>
        <dbReference type="EMBL" id="GIU51134.1"/>
    </source>
</evidence>
<feature type="chain" id="PRO_5046259575" evidence="2">
    <location>
        <begin position="19"/>
        <end position="257"/>
    </location>
</feature>
<feature type="compositionally biased region" description="Low complexity" evidence="1">
    <location>
        <begin position="47"/>
        <end position="59"/>
    </location>
</feature>
<protein>
    <submittedName>
        <fullName evidence="3">Conjugal transfer protein TraF</fullName>
    </submittedName>
</protein>
<gene>
    <name evidence="3" type="ORF">TUM4438_39660</name>
</gene>
<keyword evidence="4" id="KW-1185">Reference proteome</keyword>
<dbReference type="InterPro" id="IPR039555">
    <property type="entry name" value="TraF/TrbB"/>
</dbReference>
<feature type="region of interest" description="Disordered" evidence="1">
    <location>
        <begin position="28"/>
        <end position="59"/>
    </location>
</feature>
<dbReference type="Pfam" id="PF13728">
    <property type="entry name" value="TraF"/>
    <property type="match status" value="1"/>
</dbReference>
<name>A0ABQ4PQ53_9GAMM</name>
<accession>A0ABQ4PQ53</accession>